<dbReference type="AlphaFoldDB" id="A0A146MCM2"/>
<evidence type="ECO:0000313" key="1">
    <source>
        <dbReference type="EMBL" id="JAQ17541.1"/>
    </source>
</evidence>
<protein>
    <submittedName>
        <fullName evidence="1">Uncharacterized protein</fullName>
    </submittedName>
</protein>
<name>A0A146MCM2_LYGHE</name>
<accession>A0A146MCM2</accession>
<feature type="non-terminal residue" evidence="1">
    <location>
        <position position="109"/>
    </location>
</feature>
<gene>
    <name evidence="1" type="ORF">g.57253</name>
</gene>
<dbReference type="EMBL" id="GDHC01001088">
    <property type="protein sequence ID" value="JAQ17541.1"/>
    <property type="molecule type" value="Transcribed_RNA"/>
</dbReference>
<sequence>MIFAKTVNWLQCSPGKFKRHSIREYLAPKYFINVKTSAFREEILTFVRQVILALQVLHSSQKRSIYPLIQLSFIQASTACTSGPKCDDNDHPNKLHYTRETGAVSVKTY</sequence>
<reference evidence="1" key="1">
    <citation type="journal article" date="2016" name="Gigascience">
        <title>De novo construction of an expanded transcriptome assembly for the western tarnished plant bug, Lygus hesperus.</title>
        <authorList>
            <person name="Tassone E.E."/>
            <person name="Geib S.M."/>
            <person name="Hall B."/>
            <person name="Fabrick J.A."/>
            <person name="Brent C.S."/>
            <person name="Hull J.J."/>
        </authorList>
    </citation>
    <scope>NUCLEOTIDE SEQUENCE</scope>
</reference>
<proteinExistence type="predicted"/>
<organism evidence="1">
    <name type="scientific">Lygus hesperus</name>
    <name type="common">Western plant bug</name>
    <dbReference type="NCBI Taxonomy" id="30085"/>
    <lineage>
        <taxon>Eukaryota</taxon>
        <taxon>Metazoa</taxon>
        <taxon>Ecdysozoa</taxon>
        <taxon>Arthropoda</taxon>
        <taxon>Hexapoda</taxon>
        <taxon>Insecta</taxon>
        <taxon>Pterygota</taxon>
        <taxon>Neoptera</taxon>
        <taxon>Paraneoptera</taxon>
        <taxon>Hemiptera</taxon>
        <taxon>Heteroptera</taxon>
        <taxon>Panheteroptera</taxon>
        <taxon>Cimicomorpha</taxon>
        <taxon>Miridae</taxon>
        <taxon>Mirini</taxon>
        <taxon>Lygus</taxon>
    </lineage>
</organism>